<protein>
    <submittedName>
        <fullName evidence="2">Uncharacterized protein</fullName>
    </submittedName>
</protein>
<accession>A0A0W8I367</accession>
<dbReference type="EMBL" id="LQBK01000040">
    <property type="protein sequence ID" value="KUG52042.1"/>
    <property type="molecule type" value="Genomic_DNA"/>
</dbReference>
<dbReference type="AlphaFoldDB" id="A0A0W8I367"/>
<feature type="compositionally biased region" description="Low complexity" evidence="1">
    <location>
        <begin position="53"/>
        <end position="65"/>
    </location>
</feature>
<proteinExistence type="predicted"/>
<feature type="region of interest" description="Disordered" evidence="1">
    <location>
        <begin position="1"/>
        <end position="82"/>
    </location>
</feature>
<name>A0A0W8I367_KOCRO</name>
<feature type="compositionally biased region" description="Low complexity" evidence="1">
    <location>
        <begin position="1"/>
        <end position="25"/>
    </location>
</feature>
<sequence length="82" mass="7759">MTTTSTRSGAAAGPGVEDAAAVVDGDGVEDGDDAPAPSGAVPAGCGEQPARTVAPVRRSAASPAAGPRRTGGSGARVVMDRG</sequence>
<evidence type="ECO:0000256" key="1">
    <source>
        <dbReference type="SAM" id="MobiDB-lite"/>
    </source>
</evidence>
<organism evidence="2 3">
    <name type="scientific">Kocuria rosea subsp. polaris</name>
    <dbReference type="NCBI Taxonomy" id="136273"/>
    <lineage>
        <taxon>Bacteria</taxon>
        <taxon>Bacillati</taxon>
        <taxon>Actinomycetota</taxon>
        <taxon>Actinomycetes</taxon>
        <taxon>Micrococcales</taxon>
        <taxon>Micrococcaceae</taxon>
        <taxon>Kocuria</taxon>
    </lineage>
</organism>
<evidence type="ECO:0000313" key="2">
    <source>
        <dbReference type="EMBL" id="KUG52042.1"/>
    </source>
</evidence>
<dbReference type="Proteomes" id="UP000053512">
    <property type="component" value="Unassembled WGS sequence"/>
</dbReference>
<gene>
    <name evidence="2" type="ORF">AVL61_06685</name>
</gene>
<comment type="caution">
    <text evidence="2">The sequence shown here is derived from an EMBL/GenBank/DDBJ whole genome shotgun (WGS) entry which is preliminary data.</text>
</comment>
<reference evidence="3" key="1">
    <citation type="submission" date="2015-12" db="EMBL/GenBank/DDBJ databases">
        <authorList>
            <person name="Nair G.R."/>
            <person name="Kaur G."/>
            <person name="Mayilraj S."/>
        </authorList>
    </citation>
    <scope>NUCLEOTIDE SEQUENCE [LARGE SCALE GENOMIC DNA]</scope>
    <source>
        <strain evidence="3">CD08_4</strain>
    </source>
</reference>
<evidence type="ECO:0000313" key="3">
    <source>
        <dbReference type="Proteomes" id="UP000053512"/>
    </source>
</evidence>